<organism evidence="4 5">
    <name type="scientific">Escherichia coli</name>
    <dbReference type="NCBI Taxonomy" id="562"/>
    <lineage>
        <taxon>Bacteria</taxon>
        <taxon>Pseudomonadati</taxon>
        <taxon>Pseudomonadota</taxon>
        <taxon>Gammaproteobacteria</taxon>
        <taxon>Enterobacterales</taxon>
        <taxon>Enterobacteriaceae</taxon>
        <taxon>Escherichia</taxon>
    </lineage>
</organism>
<dbReference type="InterPro" id="IPR027463">
    <property type="entry name" value="AcrB_DN_DC_subdom"/>
</dbReference>
<dbReference type="Gene3D" id="3.30.70.1320">
    <property type="entry name" value="Multidrug efflux transporter AcrB pore domain like"/>
    <property type="match status" value="1"/>
</dbReference>
<accession>A0A447XH59</accession>
<gene>
    <name evidence="4" type="primary">mdtC_2</name>
    <name evidence="4" type="ORF">NCTC9044_05849</name>
</gene>
<dbReference type="Proteomes" id="UP000271797">
    <property type="component" value="Chromosome"/>
</dbReference>
<proteinExistence type="predicted"/>
<evidence type="ECO:0000256" key="3">
    <source>
        <dbReference type="SAM" id="MobiDB-lite"/>
    </source>
</evidence>
<dbReference type="Gene3D" id="3.30.2090.10">
    <property type="entry name" value="Multidrug efflux transporter AcrB TolC docking domain, DN and DC subdomains"/>
    <property type="match status" value="1"/>
</dbReference>
<sequence>MTSSSSLGSTRIICSLILIGILTRSARCAGGDQRRAKSATQRDAQPSDLPQSEPVGCANYDPHADIRYLSQGELYDFASTQLAPTISQIDGVGDVDVGGSSLPAVRVGLNPQALFNQGVSLDDVRTAIKQCQRA</sequence>
<feature type="region of interest" description="Disordered" evidence="3">
    <location>
        <begin position="32"/>
        <end position="57"/>
    </location>
</feature>
<evidence type="ECO:0000313" key="4">
    <source>
        <dbReference type="EMBL" id="VED14893.1"/>
    </source>
</evidence>
<evidence type="ECO:0000313" key="5">
    <source>
        <dbReference type="Proteomes" id="UP000271797"/>
    </source>
</evidence>
<keyword evidence="2" id="KW-1133">Transmembrane helix</keyword>
<evidence type="ECO:0000256" key="1">
    <source>
        <dbReference type="ARBA" id="ARBA00022692"/>
    </source>
</evidence>
<dbReference type="InterPro" id="IPR001036">
    <property type="entry name" value="Acrflvin-R"/>
</dbReference>
<name>A0A447XH59_ECOLX</name>
<evidence type="ECO:0000256" key="2">
    <source>
        <dbReference type="ARBA" id="ARBA00022989"/>
    </source>
</evidence>
<protein>
    <submittedName>
        <fullName evidence="4">Multidrug resistance protein</fullName>
    </submittedName>
</protein>
<dbReference type="GO" id="GO:0022857">
    <property type="term" value="F:transmembrane transporter activity"/>
    <property type="evidence" value="ECO:0007669"/>
    <property type="project" value="InterPro"/>
</dbReference>
<dbReference type="GO" id="GO:0016020">
    <property type="term" value="C:membrane"/>
    <property type="evidence" value="ECO:0007669"/>
    <property type="project" value="InterPro"/>
</dbReference>
<dbReference type="AlphaFoldDB" id="A0A447XH59"/>
<reference evidence="4 5" key="1">
    <citation type="submission" date="2018-12" db="EMBL/GenBank/DDBJ databases">
        <authorList>
            <consortium name="Pathogen Informatics"/>
        </authorList>
    </citation>
    <scope>NUCLEOTIDE SEQUENCE [LARGE SCALE GENOMIC DNA]</scope>
    <source>
        <strain evidence="4 5">NCTC9044</strain>
    </source>
</reference>
<feature type="compositionally biased region" description="Polar residues" evidence="3">
    <location>
        <begin position="38"/>
        <end position="50"/>
    </location>
</feature>
<dbReference type="Pfam" id="PF00873">
    <property type="entry name" value="ACR_tran"/>
    <property type="match status" value="1"/>
</dbReference>
<dbReference type="SUPFAM" id="SSF82693">
    <property type="entry name" value="Multidrug efflux transporter AcrB pore domain, PN1, PN2, PC1 and PC2 subdomains"/>
    <property type="match status" value="1"/>
</dbReference>
<keyword evidence="2" id="KW-0472">Membrane</keyword>
<dbReference type="EMBL" id="LR134238">
    <property type="protein sequence ID" value="VED14893.1"/>
    <property type="molecule type" value="Genomic_DNA"/>
</dbReference>
<keyword evidence="1" id="KW-0812">Transmembrane</keyword>